<evidence type="ECO:0000259" key="4">
    <source>
        <dbReference type="Pfam" id="PF00881"/>
    </source>
</evidence>
<dbReference type="InterPro" id="IPR000415">
    <property type="entry name" value="Nitroreductase-like"/>
</dbReference>
<dbReference type="Pfam" id="PF00881">
    <property type="entry name" value="Nitroreductase"/>
    <property type="match status" value="1"/>
</dbReference>
<accession>A0A5C7A0V9</accession>
<dbReference type="Gene3D" id="3.40.109.10">
    <property type="entry name" value="NADH Oxidase"/>
    <property type="match status" value="1"/>
</dbReference>
<organism evidence="5 6">
    <name type="scientific">Gillisia hiemivivida</name>
    <dbReference type="NCBI Taxonomy" id="291190"/>
    <lineage>
        <taxon>Bacteria</taxon>
        <taxon>Pseudomonadati</taxon>
        <taxon>Bacteroidota</taxon>
        <taxon>Flavobacteriia</taxon>
        <taxon>Flavobacteriales</taxon>
        <taxon>Flavobacteriaceae</taxon>
        <taxon>Gillisia</taxon>
    </lineage>
</organism>
<proteinExistence type="predicted"/>
<feature type="domain" description="Nitroreductase" evidence="4">
    <location>
        <begin position="41"/>
        <end position="209"/>
    </location>
</feature>
<evidence type="ECO:0000256" key="1">
    <source>
        <dbReference type="ARBA" id="ARBA00022630"/>
    </source>
</evidence>
<dbReference type="AlphaFoldDB" id="A0A5C7A0V9"/>
<reference evidence="5 6" key="1">
    <citation type="submission" date="2019-08" db="EMBL/GenBank/DDBJ databases">
        <title>Genome sequence of Gillisia hiemivivida IC154 (type strain).</title>
        <authorList>
            <person name="Bowman J.P."/>
        </authorList>
    </citation>
    <scope>NUCLEOTIDE SEQUENCE [LARGE SCALE GENOMIC DNA]</scope>
    <source>
        <strain evidence="5 6">IC154</strain>
    </source>
</reference>
<evidence type="ECO:0000313" key="5">
    <source>
        <dbReference type="EMBL" id="TXD95322.1"/>
    </source>
</evidence>
<keyword evidence="6" id="KW-1185">Reference proteome</keyword>
<dbReference type="PANTHER" id="PTHR23026">
    <property type="entry name" value="NADPH NITROREDUCTASE"/>
    <property type="match status" value="1"/>
</dbReference>
<dbReference type="SUPFAM" id="SSF55469">
    <property type="entry name" value="FMN-dependent nitroreductase-like"/>
    <property type="match status" value="1"/>
</dbReference>
<sequence length="232" mass="26321">MSIAAEKKIEINGYKHTLFESGSLSKEELLKTSIQFFEHLDKRRSVRDFSDREVSKKAIENLIKSASTAPSGAHKQPWTFCAISNSELKSKIREAAEVEEQENYSGRMSESWLRDLAPLGTTMEKPFLEEAPWLIVVFKKVYQLDETGAKHNNYYVNESVGIACGMLITAIHNAGLVTLTHTPSPMNFLTKVLERPSNERAYLLLPVGYAKDPAYVPDIERKELDEVSQFYE</sequence>
<dbReference type="PANTHER" id="PTHR23026:SF90">
    <property type="entry name" value="IODOTYROSINE DEIODINASE 1"/>
    <property type="match status" value="1"/>
</dbReference>
<evidence type="ECO:0000256" key="2">
    <source>
        <dbReference type="ARBA" id="ARBA00022643"/>
    </source>
</evidence>
<protein>
    <submittedName>
        <fullName evidence="5">Nitroreductase family protein</fullName>
    </submittedName>
</protein>
<dbReference type="InterPro" id="IPR050627">
    <property type="entry name" value="Nitroreductase/BluB"/>
</dbReference>
<keyword evidence="3" id="KW-0560">Oxidoreductase</keyword>
<dbReference type="InterPro" id="IPR029479">
    <property type="entry name" value="Nitroreductase"/>
</dbReference>
<dbReference type="CDD" id="cd02144">
    <property type="entry name" value="iodotyrosine_dehalogenase"/>
    <property type="match status" value="1"/>
</dbReference>
<dbReference type="GO" id="GO:0016491">
    <property type="term" value="F:oxidoreductase activity"/>
    <property type="evidence" value="ECO:0007669"/>
    <property type="project" value="UniProtKB-KW"/>
</dbReference>
<name>A0A5C7A0V9_9FLAO</name>
<gene>
    <name evidence="5" type="ORF">ES724_03990</name>
</gene>
<dbReference type="EMBL" id="VORY01000002">
    <property type="protein sequence ID" value="TXD95322.1"/>
    <property type="molecule type" value="Genomic_DNA"/>
</dbReference>
<keyword evidence="2" id="KW-0288">FMN</keyword>
<keyword evidence="1" id="KW-0285">Flavoprotein</keyword>
<dbReference type="RefSeq" id="WP_146929856.1">
    <property type="nucleotide sequence ID" value="NZ_CBCSHZ010000001.1"/>
</dbReference>
<evidence type="ECO:0000313" key="6">
    <source>
        <dbReference type="Proteomes" id="UP000321367"/>
    </source>
</evidence>
<evidence type="ECO:0000256" key="3">
    <source>
        <dbReference type="ARBA" id="ARBA00023002"/>
    </source>
</evidence>
<comment type="caution">
    <text evidence="5">The sequence shown here is derived from an EMBL/GenBank/DDBJ whole genome shotgun (WGS) entry which is preliminary data.</text>
</comment>
<dbReference type="OrthoDB" id="9809288at2"/>
<dbReference type="Proteomes" id="UP000321367">
    <property type="component" value="Unassembled WGS sequence"/>
</dbReference>